<dbReference type="VEuPathDB" id="FungiDB:PCH_Pc16g12740"/>
<dbReference type="AlphaFoldDB" id="B6HAG5"/>
<dbReference type="EMBL" id="AM920431">
    <property type="protein sequence ID" value="CAP93944.1"/>
    <property type="molecule type" value="Genomic_DNA"/>
</dbReference>
<feature type="compositionally biased region" description="Basic residues" evidence="1">
    <location>
        <begin position="204"/>
        <end position="213"/>
    </location>
</feature>
<feature type="compositionally biased region" description="Acidic residues" evidence="1">
    <location>
        <begin position="182"/>
        <end position="194"/>
    </location>
</feature>
<keyword evidence="2" id="KW-0812">Transmembrane</keyword>
<evidence type="ECO:0000256" key="1">
    <source>
        <dbReference type="SAM" id="MobiDB-lite"/>
    </source>
</evidence>
<dbReference type="OrthoDB" id="5423884at2759"/>
<evidence type="ECO:0000256" key="2">
    <source>
        <dbReference type="SAM" id="Phobius"/>
    </source>
</evidence>
<dbReference type="BioCyc" id="PCHR:PC16G12740-MONOMER"/>
<dbReference type="OMA" id="MSSHPLE"/>
<name>B6HAG5_PENRW</name>
<keyword evidence="4" id="KW-1185">Reference proteome</keyword>
<evidence type="ECO:0000313" key="4">
    <source>
        <dbReference type="Proteomes" id="UP000000724"/>
    </source>
</evidence>
<keyword evidence="2" id="KW-0472">Membrane</keyword>
<feature type="region of interest" description="Disordered" evidence="1">
    <location>
        <begin position="152"/>
        <end position="231"/>
    </location>
</feature>
<dbReference type="Proteomes" id="UP000000724">
    <property type="component" value="Contig Pc00c16"/>
</dbReference>
<sequence>MSEVSKSKNQQLKRSDTMSSHPLEALDLDPTKPNLNPRDLNPNLLHTDTSLQKRYTTISIPSTYGRLNTSPAAGTVVGIVLGSVAGFVLLMYVLFLAVNPGGVARGGVAAPTSSSISMSMSMDEEEIVDVRSQRDSAAARRRRDVIEVAEERDSFRDSYRRRPSSRHDRIIVEESLATSTTGDDDVIEVEEEESSVPSDVSPRPPRRSRRGGVRHVDPLAYGGGSDYSSQR</sequence>
<proteinExistence type="predicted"/>
<keyword evidence="2" id="KW-1133">Transmembrane helix</keyword>
<gene>
    <name evidence="3" type="ORF">Pc16g12740</name>
    <name evidence="3" type="ORF">PCH_Pc16g12740</name>
</gene>
<organism evidence="3 4">
    <name type="scientific">Penicillium rubens (strain ATCC 28089 / DSM 1075 / NRRL 1951 / Wisconsin 54-1255)</name>
    <name type="common">Penicillium chrysogenum</name>
    <dbReference type="NCBI Taxonomy" id="500485"/>
    <lineage>
        <taxon>Eukaryota</taxon>
        <taxon>Fungi</taxon>
        <taxon>Dikarya</taxon>
        <taxon>Ascomycota</taxon>
        <taxon>Pezizomycotina</taxon>
        <taxon>Eurotiomycetes</taxon>
        <taxon>Eurotiomycetidae</taxon>
        <taxon>Eurotiales</taxon>
        <taxon>Aspergillaceae</taxon>
        <taxon>Penicillium</taxon>
        <taxon>Penicillium chrysogenum species complex</taxon>
    </lineage>
</organism>
<dbReference type="HOGENOM" id="CLU_087045_2_0_1"/>
<feature type="compositionally biased region" description="Low complexity" evidence="1">
    <location>
        <begin position="33"/>
        <end position="45"/>
    </location>
</feature>
<feature type="compositionally biased region" description="Polar residues" evidence="1">
    <location>
        <begin position="7"/>
        <end position="20"/>
    </location>
</feature>
<protein>
    <submittedName>
        <fullName evidence="3">Pc16g12740 protein</fullName>
    </submittedName>
</protein>
<feature type="transmembrane region" description="Helical" evidence="2">
    <location>
        <begin position="72"/>
        <end position="95"/>
    </location>
</feature>
<accession>B6HAG5</accession>
<dbReference type="eggNOG" id="ENOG502SSR4">
    <property type="taxonomic scope" value="Eukaryota"/>
</dbReference>
<reference evidence="3 4" key="1">
    <citation type="journal article" date="2008" name="Nat. Biotechnol.">
        <title>Genome sequencing and analysis of the filamentous fungus Penicillium chrysogenum.</title>
        <authorList>
            <person name="van den Berg M.A."/>
            <person name="Albang R."/>
            <person name="Albermann K."/>
            <person name="Badger J.H."/>
            <person name="Daran J.-M."/>
            <person name="Driessen A.J.M."/>
            <person name="Garcia-Estrada C."/>
            <person name="Fedorova N.D."/>
            <person name="Harris D.M."/>
            <person name="Heijne W.H.M."/>
            <person name="Joardar V.S."/>
            <person name="Kiel J.A.K.W."/>
            <person name="Kovalchuk A."/>
            <person name="Martin J.F."/>
            <person name="Nierman W.C."/>
            <person name="Nijland J.G."/>
            <person name="Pronk J.T."/>
            <person name="Roubos J.A."/>
            <person name="van der Klei I.J."/>
            <person name="van Peij N.N.M.E."/>
            <person name="Veenhuis M."/>
            <person name="von Doehren H."/>
            <person name="Wagner C."/>
            <person name="Wortman J.R."/>
            <person name="Bovenberg R.A.L."/>
        </authorList>
    </citation>
    <scope>NUCLEOTIDE SEQUENCE [LARGE SCALE GENOMIC DNA]</scope>
    <source>
        <strain evidence="4">ATCC 28089 / DSM 1075 / NRRL 1951 / Wisconsin 54-1255</strain>
    </source>
</reference>
<feature type="compositionally biased region" description="Basic and acidic residues" evidence="1">
    <location>
        <begin position="152"/>
        <end position="172"/>
    </location>
</feature>
<feature type="region of interest" description="Disordered" evidence="1">
    <location>
        <begin position="1"/>
        <end position="48"/>
    </location>
</feature>
<evidence type="ECO:0000313" key="3">
    <source>
        <dbReference type="EMBL" id="CAP93944.1"/>
    </source>
</evidence>